<dbReference type="InterPro" id="IPR015424">
    <property type="entry name" value="PyrdxlP-dep_Trfase"/>
</dbReference>
<dbReference type="EMBL" id="FO904938">
    <property type="protein sequence ID" value="CDP27644.1"/>
    <property type="molecule type" value="Genomic_DNA"/>
</dbReference>
<name>A0A090CNG5_PODAN</name>
<reference evidence="6 7" key="1">
    <citation type="journal article" date="2008" name="Genome Biol.">
        <title>The genome sequence of the model ascomycete fungus Podospora anserina.</title>
        <authorList>
            <person name="Espagne E."/>
            <person name="Lespinet O."/>
            <person name="Malagnac F."/>
            <person name="Da Silva C."/>
            <person name="Jaillon O."/>
            <person name="Porcel B.M."/>
            <person name="Couloux A."/>
            <person name="Aury J.-M."/>
            <person name="Segurens B."/>
            <person name="Poulain J."/>
            <person name="Anthouard V."/>
            <person name="Grossetete S."/>
            <person name="Khalili H."/>
            <person name="Coppin E."/>
            <person name="Dequard-Chablat M."/>
            <person name="Picard M."/>
            <person name="Contamine V."/>
            <person name="Arnaise S."/>
            <person name="Bourdais A."/>
            <person name="Berteaux-Lecellier V."/>
            <person name="Gautheret D."/>
            <person name="de Vries R.P."/>
            <person name="Battaglia E."/>
            <person name="Coutinho P.M."/>
            <person name="Danchin E.G.J."/>
            <person name="Henrissat B."/>
            <person name="El Khoury R."/>
            <person name="Sainsard-Chanet A."/>
            <person name="Boivin A."/>
            <person name="Pinan-Lucarre B."/>
            <person name="Sellem C.H."/>
            <person name="Debuchy R."/>
            <person name="Wincker P."/>
            <person name="Weissenbach J."/>
            <person name="Silar P."/>
        </authorList>
    </citation>
    <scope>NUCLEOTIDE SEQUENCE [LARGE SCALE GENOMIC DNA]</scope>
    <source>
        <strain evidence="7">S / ATCC MYA-4624 / DSM 980 / FGSC 10383</strain>
    </source>
</reference>
<accession>A0A090CNG5</accession>
<dbReference type="Gene3D" id="3.90.1150.10">
    <property type="entry name" value="Aspartate Aminotransferase, domain 1"/>
    <property type="match status" value="1"/>
</dbReference>
<evidence type="ECO:0000256" key="2">
    <source>
        <dbReference type="ARBA" id="ARBA00010008"/>
    </source>
</evidence>
<dbReference type="SUPFAM" id="SSF53383">
    <property type="entry name" value="PLP-dependent transferases"/>
    <property type="match status" value="1"/>
</dbReference>
<dbReference type="InterPro" id="IPR015421">
    <property type="entry name" value="PyrdxlP-dep_Trfase_major"/>
</dbReference>
<evidence type="ECO:0000313" key="6">
    <source>
        <dbReference type="EMBL" id="CDP27644.1"/>
    </source>
</evidence>
<dbReference type="Pfam" id="PF00155">
    <property type="entry name" value="Aminotran_1_2"/>
    <property type="match status" value="1"/>
</dbReference>
<dbReference type="PANTHER" id="PTHR13693:SF77">
    <property type="entry name" value="8-AMINO-7-OXONONANOATE SYNTHASE"/>
    <property type="match status" value="1"/>
</dbReference>
<keyword evidence="7" id="KW-1185">Reference proteome</keyword>
<evidence type="ECO:0000256" key="3">
    <source>
        <dbReference type="ARBA" id="ARBA00022679"/>
    </source>
</evidence>
<dbReference type="STRING" id="515849.A0A090CNG5"/>
<reference evidence="7" key="2">
    <citation type="journal article" date="2014" name="Genetics">
        <title>Maintaining two mating types: Structure of the mating type locus and its role in heterokaryosis in Podospora anserina.</title>
        <authorList>
            <person name="Grognet P."/>
            <person name="Bidard F."/>
            <person name="Kuchly C."/>
            <person name="Tong L.C.H."/>
            <person name="Coppin E."/>
            <person name="Benkhali J.A."/>
            <person name="Couloux A."/>
            <person name="Wincker P."/>
            <person name="Debuchy R."/>
            <person name="Silar P."/>
        </authorList>
    </citation>
    <scope>GENOME REANNOTATION</scope>
    <source>
        <strain evidence="7">S / ATCC MYA-4624 / DSM 980 / FGSC 10383</strain>
    </source>
</reference>
<dbReference type="AlphaFoldDB" id="A0A090CNG5"/>
<evidence type="ECO:0000256" key="4">
    <source>
        <dbReference type="ARBA" id="ARBA00022898"/>
    </source>
</evidence>
<feature type="domain" description="Aminotransferase class I/classII large" evidence="5">
    <location>
        <begin position="36"/>
        <end position="413"/>
    </location>
</feature>
<comment type="similarity">
    <text evidence="2">Belongs to the class-II pyridoxal-phosphate-dependent aminotransferase family. BioF subfamily.</text>
</comment>
<dbReference type="Proteomes" id="UP000001197">
    <property type="component" value="Chromosome 3"/>
</dbReference>
<evidence type="ECO:0000256" key="1">
    <source>
        <dbReference type="ARBA" id="ARBA00001933"/>
    </source>
</evidence>
<dbReference type="eggNOG" id="KOG1359">
    <property type="taxonomic scope" value="Eukaryota"/>
</dbReference>
<dbReference type="InterPro" id="IPR050087">
    <property type="entry name" value="AON_synthase_class-II"/>
</dbReference>
<evidence type="ECO:0000259" key="5">
    <source>
        <dbReference type="Pfam" id="PF00155"/>
    </source>
</evidence>
<organism evidence="6 7">
    <name type="scientific">Podospora anserina (strain S / ATCC MYA-4624 / DSM 980 / FGSC 10383)</name>
    <name type="common">Pleurage anserina</name>
    <dbReference type="NCBI Taxonomy" id="515849"/>
    <lineage>
        <taxon>Eukaryota</taxon>
        <taxon>Fungi</taxon>
        <taxon>Dikarya</taxon>
        <taxon>Ascomycota</taxon>
        <taxon>Pezizomycotina</taxon>
        <taxon>Sordariomycetes</taxon>
        <taxon>Sordariomycetidae</taxon>
        <taxon>Sordariales</taxon>
        <taxon>Podosporaceae</taxon>
        <taxon>Podospora</taxon>
        <taxon>Podospora anserina</taxon>
    </lineage>
</organism>
<dbReference type="InParanoid" id="A0A090CNG5"/>
<dbReference type="GO" id="GO:0016740">
    <property type="term" value="F:transferase activity"/>
    <property type="evidence" value="ECO:0007669"/>
    <property type="project" value="UniProtKB-KW"/>
</dbReference>
<dbReference type="PANTHER" id="PTHR13693">
    <property type="entry name" value="CLASS II AMINOTRANSFERASE/8-AMINO-7-OXONONANOATE SYNTHASE"/>
    <property type="match status" value="1"/>
</dbReference>
<evidence type="ECO:0000313" key="7">
    <source>
        <dbReference type="Proteomes" id="UP000001197"/>
    </source>
</evidence>
<protein>
    <submittedName>
        <fullName evidence="6">8-amino-7-oxononanoate synthase</fullName>
    </submittedName>
</protein>
<keyword evidence="3" id="KW-0808">Transferase</keyword>
<keyword evidence="4" id="KW-0663">Pyridoxal phosphate</keyword>
<dbReference type="InterPro" id="IPR004839">
    <property type="entry name" value="Aminotransferase_I/II_large"/>
</dbReference>
<dbReference type="GO" id="GO:0009102">
    <property type="term" value="P:biotin biosynthetic process"/>
    <property type="evidence" value="ECO:0007669"/>
    <property type="project" value="TreeGrafter"/>
</dbReference>
<proteinExistence type="inferred from homology"/>
<sequence length="435" mass="47333">MSQVNQLDASLNKHLDRRKARDMFRSLTLVPPGTADFSSNAYLSLSAQPSVKKTFLSRLQDAAHANTPSLLGSGGSRLLDGNSPKAEALEKTLAAFHSAPASLLFNSAMDANVGLFSCVPQPDDVVLYDELVHASIHDGMRLSRAAEKLSFAHSTVWSTEETVEHGKRKPESLETVLVGLLSRPGGHLFKSGERNVFISVEGVYSMDGDVCPLKDITDCVERWLPKGNGLVIVDEAHSLGVFGERGQGLVSELGLEDRVWARVMGFGKAMGCSGGLILCSDITRSYLINYARTLIYTTAMALPSLISIEVAYEFMMSGGAEPLVHRLKNLVKNAHCLLMEMYERLKPPSHLLRVSLVEPKSSIIPVFTDHPRSLAGHCQQNGFMVRPIVSPTVPKGTERIRLCLHAANTADEAVGIVSAIESWVVSQMNVSKSRL</sequence>
<dbReference type="InterPro" id="IPR015422">
    <property type="entry name" value="PyrdxlP-dep_Trfase_small"/>
</dbReference>
<comment type="cofactor">
    <cofactor evidence="1">
        <name>pyridoxal 5'-phosphate</name>
        <dbReference type="ChEBI" id="CHEBI:597326"/>
    </cofactor>
</comment>
<dbReference type="Gene3D" id="3.40.640.10">
    <property type="entry name" value="Type I PLP-dependent aspartate aminotransferase-like (Major domain)"/>
    <property type="match status" value="1"/>
</dbReference>
<dbReference type="GO" id="GO:0030170">
    <property type="term" value="F:pyridoxal phosphate binding"/>
    <property type="evidence" value="ECO:0007669"/>
    <property type="project" value="InterPro"/>
</dbReference>